<evidence type="ECO:0000313" key="2">
    <source>
        <dbReference type="EMBL" id="CAH9129709.1"/>
    </source>
</evidence>
<dbReference type="Proteomes" id="UP001152523">
    <property type="component" value="Unassembled WGS sequence"/>
</dbReference>
<gene>
    <name evidence="2" type="ORF">CEPIT_LOCUS30061</name>
</gene>
<dbReference type="AlphaFoldDB" id="A0AAV0F2V0"/>
<protein>
    <submittedName>
        <fullName evidence="2">Uncharacterized protein</fullName>
    </submittedName>
</protein>
<reference evidence="2" key="1">
    <citation type="submission" date="2022-07" db="EMBL/GenBank/DDBJ databases">
        <authorList>
            <person name="Macas J."/>
            <person name="Novak P."/>
            <person name="Neumann P."/>
        </authorList>
    </citation>
    <scope>NUCLEOTIDE SEQUENCE</scope>
</reference>
<evidence type="ECO:0000313" key="3">
    <source>
        <dbReference type="Proteomes" id="UP001152523"/>
    </source>
</evidence>
<comment type="caution">
    <text evidence="2">The sequence shown here is derived from an EMBL/GenBank/DDBJ whole genome shotgun (WGS) entry which is preliminary data.</text>
</comment>
<sequence>MRNSFLSPQSSASNSQGSSQAISPNSSASLQAVSLSLQDSQQVSSHISASHSPQVESVSFPQLYVSQLQPNSEDTLSNGDEERGMKKSPVVNQVSDDEIAGANTAEGSNTANFTDSVQQEILNVTGQIDESQATSSTASIQEIKGRMTDVTFTNVLENELKSDMIKMVTKMHQSVNGIAISQKEEPLGNTVRTTSLDFGAWTTCIKEIEKVDEGNILKKYADHEACIGSGDKVVEVLGTPYQQLDRYFEDSKVLVDRRPLSQWQTDEEKESAVVYASSGTTLDARMVAENARGITPVYILLLNGGVGFDNMVHILTNRRGMEKGVAYTDNQDQVIVVEGVVLFWDAFARQLGKNDLKRSAIEESVFIRLNVKSGTTVKGFSLILSAMWDSSNAKLRWTDELGLKYHLGRIRVDLDPNIQAAVNGLEAEAKCQPYKMVLCSNDLEENFSSGVLLMKTKPGEDVGIMEVEPYLLGRIVMASFSILGLIKLDAEPVREAKRFQEFSSNSLFGKLFTRASDPREKGAELSLAPDIVKGDDNDELHGFYNLGVMYLNVLEDIFAGPKGIVKEVFQPTILEVLKRSTDRTVEVWMGVLVKVKAGLLCDSFSDETPQILSILQKILRNYDEDLGNQVVAVLYDVAAEITTRAAGFYLAEPLYDDIGYKEEASSVIPGSSYMQFLLLFALKDVKMKGQAMKVMGKQAGRYWEGRGARIKCKRKIMADS</sequence>
<evidence type="ECO:0000256" key="1">
    <source>
        <dbReference type="SAM" id="MobiDB-lite"/>
    </source>
</evidence>
<accession>A0AAV0F2V0</accession>
<organism evidence="2 3">
    <name type="scientific">Cuscuta epithymum</name>
    <dbReference type="NCBI Taxonomy" id="186058"/>
    <lineage>
        <taxon>Eukaryota</taxon>
        <taxon>Viridiplantae</taxon>
        <taxon>Streptophyta</taxon>
        <taxon>Embryophyta</taxon>
        <taxon>Tracheophyta</taxon>
        <taxon>Spermatophyta</taxon>
        <taxon>Magnoliopsida</taxon>
        <taxon>eudicotyledons</taxon>
        <taxon>Gunneridae</taxon>
        <taxon>Pentapetalae</taxon>
        <taxon>asterids</taxon>
        <taxon>lamiids</taxon>
        <taxon>Solanales</taxon>
        <taxon>Convolvulaceae</taxon>
        <taxon>Cuscuteae</taxon>
        <taxon>Cuscuta</taxon>
        <taxon>Cuscuta subgen. Cuscuta</taxon>
    </lineage>
</organism>
<feature type="region of interest" description="Disordered" evidence="1">
    <location>
        <begin position="1"/>
        <end position="35"/>
    </location>
</feature>
<dbReference type="EMBL" id="CAMAPF010000956">
    <property type="protein sequence ID" value="CAH9129709.1"/>
    <property type="molecule type" value="Genomic_DNA"/>
</dbReference>
<feature type="region of interest" description="Disordered" evidence="1">
    <location>
        <begin position="68"/>
        <end position="94"/>
    </location>
</feature>
<proteinExistence type="predicted"/>
<keyword evidence="3" id="KW-1185">Reference proteome</keyword>
<feature type="compositionally biased region" description="Polar residues" evidence="1">
    <location>
        <begin position="68"/>
        <end position="78"/>
    </location>
</feature>
<name>A0AAV0F2V0_9ASTE</name>